<comment type="caution">
    <text evidence="14">The sequence shown here is derived from an EMBL/GenBank/DDBJ whole genome shotgun (WGS) entry which is preliminary data.</text>
</comment>
<evidence type="ECO:0000256" key="5">
    <source>
        <dbReference type="ARBA" id="ARBA00022679"/>
    </source>
</evidence>
<evidence type="ECO:0000256" key="12">
    <source>
        <dbReference type="SAM" id="SignalP"/>
    </source>
</evidence>
<feature type="signal peptide" evidence="12">
    <location>
        <begin position="1"/>
        <end position="23"/>
    </location>
</feature>
<comment type="similarity">
    <text evidence="3">Belongs to the NMT1/THI5 family.</text>
</comment>
<keyword evidence="7" id="KW-0663">Pyridoxal phosphate</keyword>
<evidence type="ECO:0000256" key="9">
    <source>
        <dbReference type="ARBA" id="ARBA00023004"/>
    </source>
</evidence>
<dbReference type="EMBL" id="JBHSOH010000005">
    <property type="protein sequence ID" value="MFC5847553.1"/>
    <property type="molecule type" value="Genomic_DNA"/>
</dbReference>
<proteinExistence type="inferred from homology"/>
<dbReference type="PANTHER" id="PTHR31528">
    <property type="entry name" value="4-AMINO-5-HYDROXYMETHYL-2-METHYLPYRIMIDINE PHOSPHATE SYNTHASE THI11-RELATED"/>
    <property type="match status" value="1"/>
</dbReference>
<keyword evidence="5" id="KW-0808">Transferase</keyword>
<gene>
    <name evidence="14" type="ORF">ACFPQ6_04455</name>
</gene>
<name>A0ABW1DFP2_9DEIO</name>
<protein>
    <recommendedName>
        <fullName evidence="10">Thiamine pyrimidine synthase</fullName>
    </recommendedName>
</protein>
<dbReference type="Proteomes" id="UP001595979">
    <property type="component" value="Unassembled WGS sequence"/>
</dbReference>
<keyword evidence="8" id="KW-0784">Thiamine biosynthesis</keyword>
<comment type="function">
    <text evidence="1">Responsible for the formation of the pyrimidine heterocycle in the thiamine biosynthesis pathway. Catalyzes the formation of hydroxymethylpyrimidine phosphate (HMP-P) from histidine and pyridoxal phosphate (PLP). The protein uses PLP and the active site histidine to form HMP-P, generating an inactive enzyme. The enzyme can only undergo a single turnover, which suggests it is a suicide enzyme.</text>
</comment>
<evidence type="ECO:0000256" key="11">
    <source>
        <dbReference type="ARBA" id="ARBA00048179"/>
    </source>
</evidence>
<evidence type="ECO:0000256" key="3">
    <source>
        <dbReference type="ARBA" id="ARBA00009406"/>
    </source>
</evidence>
<keyword evidence="9" id="KW-0408">Iron</keyword>
<organism evidence="14 15">
    <name type="scientific">Deinococcus petrolearius</name>
    <dbReference type="NCBI Taxonomy" id="1751295"/>
    <lineage>
        <taxon>Bacteria</taxon>
        <taxon>Thermotogati</taxon>
        <taxon>Deinococcota</taxon>
        <taxon>Deinococci</taxon>
        <taxon>Deinococcales</taxon>
        <taxon>Deinococcaceae</taxon>
        <taxon>Deinococcus</taxon>
    </lineage>
</organism>
<evidence type="ECO:0000256" key="10">
    <source>
        <dbReference type="ARBA" id="ARBA00033171"/>
    </source>
</evidence>
<dbReference type="SUPFAM" id="SSF53850">
    <property type="entry name" value="Periplasmic binding protein-like II"/>
    <property type="match status" value="1"/>
</dbReference>
<accession>A0ABW1DFP2</accession>
<comment type="catalytic activity">
    <reaction evidence="11">
        <text>N(6)-(pyridoxal phosphate)-L-lysyl-[4-amino-5-hydroxymethyl-2-methylpyrimidine phosphate synthase] + L-histidyl-[4-amino-5-hydroxymethyl-2-methylpyrimidine phosphate synthase] + 2 Fe(3+) + 4 H2O = L-lysyl-[4-amino-5-hydroxymethyl-2-methylpyrimidine phosphate synthase] + (2S)-2-amino-5-hydroxy-4-oxopentanoyl-[4-amino-5-hydroxymethyl-2-methylpyrimidine phosphate synthase] + 4-amino-2-methyl-5-(phosphooxymethyl)pyrimidine + 3-oxopropanoate + 2 Fe(2+) + 2 H(+)</text>
        <dbReference type="Rhea" id="RHEA:65756"/>
        <dbReference type="Rhea" id="RHEA-COMP:16892"/>
        <dbReference type="Rhea" id="RHEA-COMP:16893"/>
        <dbReference type="Rhea" id="RHEA-COMP:16894"/>
        <dbReference type="Rhea" id="RHEA-COMP:16895"/>
        <dbReference type="ChEBI" id="CHEBI:15377"/>
        <dbReference type="ChEBI" id="CHEBI:15378"/>
        <dbReference type="ChEBI" id="CHEBI:29033"/>
        <dbReference type="ChEBI" id="CHEBI:29034"/>
        <dbReference type="ChEBI" id="CHEBI:29969"/>
        <dbReference type="ChEBI" id="CHEBI:29979"/>
        <dbReference type="ChEBI" id="CHEBI:33190"/>
        <dbReference type="ChEBI" id="CHEBI:58354"/>
        <dbReference type="ChEBI" id="CHEBI:143915"/>
        <dbReference type="ChEBI" id="CHEBI:157692"/>
    </reaction>
    <physiologicalReaction direction="left-to-right" evidence="11">
        <dbReference type="Rhea" id="RHEA:65757"/>
    </physiologicalReaction>
</comment>
<dbReference type="InterPro" id="IPR015168">
    <property type="entry name" value="SsuA/THI5"/>
</dbReference>
<dbReference type="InterPro" id="IPR027939">
    <property type="entry name" value="NMT1/THI5"/>
</dbReference>
<keyword evidence="12" id="KW-0732">Signal</keyword>
<comment type="pathway">
    <text evidence="2">Cofactor biosynthesis; thiamine diphosphate biosynthesis.</text>
</comment>
<evidence type="ECO:0000313" key="14">
    <source>
        <dbReference type="EMBL" id="MFC5847553.1"/>
    </source>
</evidence>
<reference evidence="15" key="1">
    <citation type="journal article" date="2019" name="Int. J. Syst. Evol. Microbiol.">
        <title>The Global Catalogue of Microorganisms (GCM) 10K type strain sequencing project: providing services to taxonomists for standard genome sequencing and annotation.</title>
        <authorList>
            <consortium name="The Broad Institute Genomics Platform"/>
            <consortium name="The Broad Institute Genome Sequencing Center for Infectious Disease"/>
            <person name="Wu L."/>
            <person name="Ma J."/>
        </authorList>
    </citation>
    <scope>NUCLEOTIDE SEQUENCE [LARGE SCALE GENOMIC DNA]</scope>
    <source>
        <strain evidence="15">CGMCC 1.15053</strain>
    </source>
</reference>
<sequence>MNRRLFRLSAAALSTALVGVAAAQGTPVRFTLDFAFQGPQGPFLLAQERGYYEQAGLNMRIDRGFGSADAISKIASGAYDMGFGDFNAMLEFNARNPQNRLIAIYMVHDAPAFSILTLDPDIRVPKDLEGKTLAAPAGDSGRRLFPLFAEANGIDERKVKFTTVDATLREATLARGQTDAITGFSFTSLLNLKNVGVAENRIRIMPYSASVRGLYGNAVIARPEFLKKNPAAARAFLAATVRGFQDTLKDPRAAVAAVKKRDALVNEALELERLNLALKNNVVTADVRAFGLGQVRRDRLAQSIKLVSRAFDLPAGLTPQNVFTDAYLPPLASRRVK</sequence>
<evidence type="ECO:0000256" key="6">
    <source>
        <dbReference type="ARBA" id="ARBA00022723"/>
    </source>
</evidence>
<dbReference type="Gene3D" id="3.40.190.10">
    <property type="entry name" value="Periplasmic binding protein-like II"/>
    <property type="match status" value="2"/>
</dbReference>
<keyword evidence="15" id="KW-1185">Reference proteome</keyword>
<evidence type="ECO:0000313" key="15">
    <source>
        <dbReference type="Proteomes" id="UP001595979"/>
    </source>
</evidence>
<comment type="subunit">
    <text evidence="4">Homodimer.</text>
</comment>
<dbReference type="Pfam" id="PF09084">
    <property type="entry name" value="NMT1"/>
    <property type="match status" value="1"/>
</dbReference>
<evidence type="ECO:0000256" key="8">
    <source>
        <dbReference type="ARBA" id="ARBA00022977"/>
    </source>
</evidence>
<feature type="chain" id="PRO_5047501022" description="Thiamine pyrimidine synthase" evidence="12">
    <location>
        <begin position="24"/>
        <end position="337"/>
    </location>
</feature>
<evidence type="ECO:0000259" key="13">
    <source>
        <dbReference type="Pfam" id="PF09084"/>
    </source>
</evidence>
<evidence type="ECO:0000256" key="2">
    <source>
        <dbReference type="ARBA" id="ARBA00004948"/>
    </source>
</evidence>
<keyword evidence="6" id="KW-0479">Metal-binding</keyword>
<dbReference type="PANTHER" id="PTHR31528:SF1">
    <property type="entry name" value="4-AMINO-5-HYDROXYMETHYL-2-METHYLPYRIMIDINE PHOSPHATE SYNTHASE THI11-RELATED"/>
    <property type="match status" value="1"/>
</dbReference>
<evidence type="ECO:0000256" key="7">
    <source>
        <dbReference type="ARBA" id="ARBA00022898"/>
    </source>
</evidence>
<evidence type="ECO:0000256" key="4">
    <source>
        <dbReference type="ARBA" id="ARBA00011738"/>
    </source>
</evidence>
<feature type="domain" description="SsuA/THI5-like" evidence="13">
    <location>
        <begin position="42"/>
        <end position="254"/>
    </location>
</feature>
<dbReference type="RefSeq" id="WP_380046797.1">
    <property type="nucleotide sequence ID" value="NZ_JBHSOH010000005.1"/>
</dbReference>
<evidence type="ECO:0000256" key="1">
    <source>
        <dbReference type="ARBA" id="ARBA00003469"/>
    </source>
</evidence>